<keyword evidence="2" id="KW-1185">Reference proteome</keyword>
<dbReference type="PROSITE" id="PS51257">
    <property type="entry name" value="PROKAR_LIPOPROTEIN"/>
    <property type="match status" value="1"/>
</dbReference>
<comment type="caution">
    <text evidence="1">The sequence shown here is derived from an EMBL/GenBank/DDBJ whole genome shotgun (WGS) entry which is preliminary data.</text>
</comment>
<dbReference type="SUPFAM" id="SSF53474">
    <property type="entry name" value="alpha/beta-Hydrolases"/>
    <property type="match status" value="1"/>
</dbReference>
<keyword evidence="1" id="KW-0378">Hydrolase</keyword>
<dbReference type="Gene3D" id="3.40.50.1820">
    <property type="entry name" value="alpha/beta hydrolase"/>
    <property type="match status" value="1"/>
</dbReference>
<gene>
    <name evidence="1" type="ORF">ACFPCY_25420</name>
</gene>
<accession>A0ABV9U4G0</accession>
<dbReference type="RefSeq" id="WP_378259205.1">
    <property type="nucleotide sequence ID" value="NZ_JBHSIT010000007.1"/>
</dbReference>
<evidence type="ECO:0000313" key="2">
    <source>
        <dbReference type="Proteomes" id="UP001595872"/>
    </source>
</evidence>
<proteinExistence type="predicted"/>
<dbReference type="EMBL" id="JBHSIT010000007">
    <property type="protein sequence ID" value="MFC4910679.1"/>
    <property type="molecule type" value="Genomic_DNA"/>
</dbReference>
<name>A0ABV9U4G0_9ACTN</name>
<dbReference type="InterPro" id="IPR029058">
    <property type="entry name" value="AB_hydrolase_fold"/>
</dbReference>
<reference evidence="2" key="1">
    <citation type="journal article" date="2019" name="Int. J. Syst. Evol. Microbiol.">
        <title>The Global Catalogue of Microorganisms (GCM) 10K type strain sequencing project: providing services to taxonomists for standard genome sequencing and annotation.</title>
        <authorList>
            <consortium name="The Broad Institute Genomics Platform"/>
            <consortium name="The Broad Institute Genome Sequencing Center for Infectious Disease"/>
            <person name="Wu L."/>
            <person name="Ma J."/>
        </authorList>
    </citation>
    <scope>NUCLEOTIDE SEQUENCE [LARGE SCALE GENOMIC DNA]</scope>
    <source>
        <strain evidence="2">KLKA75</strain>
    </source>
</reference>
<evidence type="ECO:0000313" key="1">
    <source>
        <dbReference type="EMBL" id="MFC4910679.1"/>
    </source>
</evidence>
<dbReference type="GO" id="GO:0016787">
    <property type="term" value="F:hydrolase activity"/>
    <property type="evidence" value="ECO:0007669"/>
    <property type="project" value="UniProtKB-KW"/>
</dbReference>
<protein>
    <submittedName>
        <fullName evidence="1">Alpha/beta hydrolase</fullName>
    </submittedName>
</protein>
<sequence length="235" mass="23918">MRGFGVAGVVAAVALAVGGCGSSGGGAEPAGTPSKVHSTVRPACLMNEPNATFTWAGDSQVLMLGSGTKGVLLAPQVDGSACSWINEMHRLAQAGYRVAAVSYEDDRSRSLPAALKALRDAGAAKVVLMGASAGGGLVLDQAGGLRPAPDGVIAVSPVEVWKQPPGPEGYRGPVLVLESKSDNSAPLADVQALAARHPGGAQTLLFDGNDHGYSLVLIQDRARKAIDAFLKKWLG</sequence>
<dbReference type="Proteomes" id="UP001595872">
    <property type="component" value="Unassembled WGS sequence"/>
</dbReference>
<organism evidence="1 2">
    <name type="scientific">Actinomadura gamaensis</name>
    <dbReference type="NCBI Taxonomy" id="1763541"/>
    <lineage>
        <taxon>Bacteria</taxon>
        <taxon>Bacillati</taxon>
        <taxon>Actinomycetota</taxon>
        <taxon>Actinomycetes</taxon>
        <taxon>Streptosporangiales</taxon>
        <taxon>Thermomonosporaceae</taxon>
        <taxon>Actinomadura</taxon>
    </lineage>
</organism>